<dbReference type="STRING" id="5364.A0A5C3NAL4"/>
<evidence type="ECO:0000313" key="2">
    <source>
        <dbReference type="EMBL" id="TFK54724.1"/>
    </source>
</evidence>
<sequence>MSTTTTSFLTLPAPLRTFLASFPLYTYPAIQARPAHSKPTHPTIWIHPPLSDPDHNLLSADVECLKWQAYIAMRDVEGVRVRCDVKAEGGVGGRLPSLWVPVALGLEGQKEADEGELLPAHLIPAWVDREKAVEKADELEGYKDVEARDESRAWVTLLEGTVHSALITFQPTSTTARSSSVASILTPPPAPLTGLASLFPPYGAHVPSAEVEVKYAEAISALSERLSGDKWFLGSETPTPLDALAFAYLHAILHSSTSGGPLRTQVTRRVNLVAWERRVSGLVRAAFVKAGDV</sequence>
<dbReference type="Pfam" id="PF17171">
    <property type="entry name" value="GST_C_6"/>
    <property type="match status" value="1"/>
</dbReference>
<organism evidence="2 3">
    <name type="scientific">Heliocybe sulcata</name>
    <dbReference type="NCBI Taxonomy" id="5364"/>
    <lineage>
        <taxon>Eukaryota</taxon>
        <taxon>Fungi</taxon>
        <taxon>Dikarya</taxon>
        <taxon>Basidiomycota</taxon>
        <taxon>Agaricomycotina</taxon>
        <taxon>Agaricomycetes</taxon>
        <taxon>Gloeophyllales</taxon>
        <taxon>Gloeophyllaceae</taxon>
        <taxon>Heliocybe</taxon>
    </lineage>
</organism>
<protein>
    <recommendedName>
        <fullName evidence="1">Metaxin glutathione S-transferase domain-containing protein</fullName>
    </recommendedName>
</protein>
<dbReference type="InterPro" id="IPR036282">
    <property type="entry name" value="Glutathione-S-Trfase_C_sf"/>
</dbReference>
<dbReference type="OrthoDB" id="198787at2759"/>
<name>A0A5C3NAL4_9AGAM</name>
<evidence type="ECO:0000313" key="3">
    <source>
        <dbReference type="Proteomes" id="UP000305948"/>
    </source>
</evidence>
<dbReference type="PANTHER" id="PTHR12289">
    <property type="entry name" value="METAXIN RELATED"/>
    <property type="match status" value="1"/>
</dbReference>
<gene>
    <name evidence="2" type="ORF">OE88DRAFT_1623709</name>
</gene>
<evidence type="ECO:0000259" key="1">
    <source>
        <dbReference type="Pfam" id="PF17171"/>
    </source>
</evidence>
<dbReference type="SUPFAM" id="SSF47616">
    <property type="entry name" value="GST C-terminal domain-like"/>
    <property type="match status" value="1"/>
</dbReference>
<dbReference type="AlphaFoldDB" id="A0A5C3NAL4"/>
<proteinExistence type="predicted"/>
<dbReference type="GO" id="GO:0005737">
    <property type="term" value="C:cytoplasm"/>
    <property type="evidence" value="ECO:0007669"/>
    <property type="project" value="TreeGrafter"/>
</dbReference>
<dbReference type="PANTHER" id="PTHR12289:SF41">
    <property type="entry name" value="FAILED AXON CONNECTIONS-RELATED"/>
    <property type="match status" value="1"/>
</dbReference>
<feature type="domain" description="Metaxin glutathione S-transferase" evidence="1">
    <location>
        <begin position="216"/>
        <end position="279"/>
    </location>
</feature>
<dbReference type="InterPro" id="IPR050931">
    <property type="entry name" value="Mito_Protein_Transport_Metaxin"/>
</dbReference>
<dbReference type="EMBL" id="ML213505">
    <property type="protein sequence ID" value="TFK54724.1"/>
    <property type="molecule type" value="Genomic_DNA"/>
</dbReference>
<accession>A0A5C3NAL4</accession>
<keyword evidence="3" id="KW-1185">Reference proteome</keyword>
<reference evidence="2 3" key="1">
    <citation type="journal article" date="2019" name="Nat. Ecol. Evol.">
        <title>Megaphylogeny resolves global patterns of mushroom evolution.</title>
        <authorList>
            <person name="Varga T."/>
            <person name="Krizsan K."/>
            <person name="Foldi C."/>
            <person name="Dima B."/>
            <person name="Sanchez-Garcia M."/>
            <person name="Sanchez-Ramirez S."/>
            <person name="Szollosi G.J."/>
            <person name="Szarkandi J.G."/>
            <person name="Papp V."/>
            <person name="Albert L."/>
            <person name="Andreopoulos W."/>
            <person name="Angelini C."/>
            <person name="Antonin V."/>
            <person name="Barry K.W."/>
            <person name="Bougher N.L."/>
            <person name="Buchanan P."/>
            <person name="Buyck B."/>
            <person name="Bense V."/>
            <person name="Catcheside P."/>
            <person name="Chovatia M."/>
            <person name="Cooper J."/>
            <person name="Damon W."/>
            <person name="Desjardin D."/>
            <person name="Finy P."/>
            <person name="Geml J."/>
            <person name="Haridas S."/>
            <person name="Hughes K."/>
            <person name="Justo A."/>
            <person name="Karasinski D."/>
            <person name="Kautmanova I."/>
            <person name="Kiss B."/>
            <person name="Kocsube S."/>
            <person name="Kotiranta H."/>
            <person name="LaButti K.M."/>
            <person name="Lechner B.E."/>
            <person name="Liimatainen K."/>
            <person name="Lipzen A."/>
            <person name="Lukacs Z."/>
            <person name="Mihaltcheva S."/>
            <person name="Morgado L.N."/>
            <person name="Niskanen T."/>
            <person name="Noordeloos M.E."/>
            <person name="Ohm R.A."/>
            <person name="Ortiz-Santana B."/>
            <person name="Ovrebo C."/>
            <person name="Racz N."/>
            <person name="Riley R."/>
            <person name="Savchenko A."/>
            <person name="Shiryaev A."/>
            <person name="Soop K."/>
            <person name="Spirin V."/>
            <person name="Szebenyi C."/>
            <person name="Tomsovsky M."/>
            <person name="Tulloss R.E."/>
            <person name="Uehling J."/>
            <person name="Grigoriev I.V."/>
            <person name="Vagvolgyi C."/>
            <person name="Papp T."/>
            <person name="Martin F.M."/>
            <person name="Miettinen O."/>
            <person name="Hibbett D.S."/>
            <person name="Nagy L.G."/>
        </authorList>
    </citation>
    <scope>NUCLEOTIDE SEQUENCE [LARGE SCALE GENOMIC DNA]</scope>
    <source>
        <strain evidence="2 3">OMC1185</strain>
    </source>
</reference>
<dbReference type="Proteomes" id="UP000305948">
    <property type="component" value="Unassembled WGS sequence"/>
</dbReference>
<dbReference type="InterPro" id="IPR033468">
    <property type="entry name" value="Metaxin_GST"/>
</dbReference>